<dbReference type="STRING" id="1111735.GCA_000428045_01370"/>
<dbReference type="EMBL" id="PKUN01000002">
    <property type="protein sequence ID" value="PLX63306.1"/>
    <property type="molecule type" value="Genomic_DNA"/>
</dbReference>
<evidence type="ECO:0000313" key="1">
    <source>
        <dbReference type="EMBL" id="PLX63306.1"/>
    </source>
</evidence>
<sequence length="67" mass="7880">MDAQHEELRNRLFEIRQEHRDLDVAIAALTEAAYKNELQLKRLKKRKLLLKDAIAKLEDELIPDLDA</sequence>
<comment type="caution">
    <text evidence="1">The sequence shown here is derived from an EMBL/GenBank/DDBJ whole genome shotgun (WGS) entry which is preliminary data.</text>
</comment>
<dbReference type="InterPro" id="IPR038444">
    <property type="entry name" value="DUF465_sf"/>
</dbReference>
<evidence type="ECO:0000313" key="2">
    <source>
        <dbReference type="Proteomes" id="UP000235015"/>
    </source>
</evidence>
<proteinExistence type="predicted"/>
<dbReference type="Proteomes" id="UP000235015">
    <property type="component" value="Unassembled WGS sequence"/>
</dbReference>
<reference evidence="1 2" key="1">
    <citation type="submission" date="2017-11" db="EMBL/GenBank/DDBJ databases">
        <title>Genome-resolved metagenomics identifies genetic mobility, metabolic interactions, and unexpected diversity in perchlorate-reducing communities.</title>
        <authorList>
            <person name="Barnum T.P."/>
            <person name="Figueroa I.A."/>
            <person name="Carlstrom C.I."/>
            <person name="Lucas L.N."/>
            <person name="Engelbrektson A.L."/>
            <person name="Coates J.D."/>
        </authorList>
    </citation>
    <scope>NUCLEOTIDE SEQUENCE [LARGE SCALE GENOMIC DNA]</scope>
    <source>
        <strain evidence="1">BM301</strain>
    </source>
</reference>
<organism evidence="1 2">
    <name type="scientific">Sedimenticola selenatireducens</name>
    <dbReference type="NCBI Taxonomy" id="191960"/>
    <lineage>
        <taxon>Bacteria</taxon>
        <taxon>Pseudomonadati</taxon>
        <taxon>Pseudomonadota</taxon>
        <taxon>Gammaproteobacteria</taxon>
        <taxon>Chromatiales</taxon>
        <taxon>Sedimenticolaceae</taxon>
        <taxon>Sedimenticola</taxon>
    </lineage>
</organism>
<dbReference type="Pfam" id="PF04325">
    <property type="entry name" value="DUF465"/>
    <property type="match status" value="1"/>
</dbReference>
<gene>
    <name evidence="1" type="ORF">C0630_03635</name>
</gene>
<dbReference type="InterPro" id="IPR007420">
    <property type="entry name" value="DUF465"/>
</dbReference>
<dbReference type="Gene3D" id="6.10.280.50">
    <property type="match status" value="1"/>
</dbReference>
<name>A0A2N6D0W6_9GAMM</name>
<accession>A0A2N6D0W6</accession>
<dbReference type="AlphaFoldDB" id="A0A2N6D0W6"/>
<protein>
    <submittedName>
        <fullName evidence="1">DUF465 domain-containing protein</fullName>
    </submittedName>
</protein>